<feature type="transmembrane region" description="Helical" evidence="1">
    <location>
        <begin position="7"/>
        <end position="26"/>
    </location>
</feature>
<evidence type="ECO:0008006" key="4">
    <source>
        <dbReference type="Google" id="ProtNLM"/>
    </source>
</evidence>
<comment type="caution">
    <text evidence="2">The sequence shown here is derived from an EMBL/GenBank/DDBJ whole genome shotgun (WGS) entry which is preliminary data.</text>
</comment>
<dbReference type="Pfam" id="PF17313">
    <property type="entry name" value="DUF5359"/>
    <property type="match status" value="1"/>
</dbReference>
<keyword evidence="1" id="KW-1133">Transmembrane helix</keyword>
<dbReference type="Proteomes" id="UP000284416">
    <property type="component" value="Unassembled WGS sequence"/>
</dbReference>
<gene>
    <name evidence="2" type="ORF">D1B31_09885</name>
</gene>
<accession>A0A417YVA1</accession>
<proteinExistence type="predicted"/>
<sequence>MANIERIVLKIAVIQFLFLLIAQIFIHRFDFHPELKTISKYEGTESKTYTEILETFQGK</sequence>
<dbReference type="RefSeq" id="WP_118920605.1">
    <property type="nucleotide sequence ID" value="NZ_QWEG01000005.1"/>
</dbReference>
<dbReference type="EMBL" id="QWEG01000005">
    <property type="protein sequence ID" value="RHW41231.1"/>
    <property type="molecule type" value="Genomic_DNA"/>
</dbReference>
<reference evidence="2 3" key="1">
    <citation type="journal article" date="2017" name="Int. J. Syst. Evol. Microbiol.">
        <title>Bacillus notoginsengisoli sp. nov., a novel bacterium isolated from the rhizosphere of Panax notoginseng.</title>
        <authorList>
            <person name="Zhang M.Y."/>
            <person name="Cheng J."/>
            <person name="Cai Y."/>
            <person name="Zhang T.Y."/>
            <person name="Wu Y.Y."/>
            <person name="Manikprabhu D."/>
            <person name="Li W.J."/>
            <person name="Zhang Y.X."/>
        </authorList>
    </citation>
    <scope>NUCLEOTIDE SEQUENCE [LARGE SCALE GENOMIC DNA]</scope>
    <source>
        <strain evidence="2 3">JCM 30743</strain>
    </source>
</reference>
<organism evidence="2 3">
    <name type="scientific">Neobacillus notoginsengisoli</name>
    <dbReference type="NCBI Taxonomy" id="1578198"/>
    <lineage>
        <taxon>Bacteria</taxon>
        <taxon>Bacillati</taxon>
        <taxon>Bacillota</taxon>
        <taxon>Bacilli</taxon>
        <taxon>Bacillales</taxon>
        <taxon>Bacillaceae</taxon>
        <taxon>Neobacillus</taxon>
    </lineage>
</organism>
<keyword evidence="3" id="KW-1185">Reference proteome</keyword>
<dbReference type="AlphaFoldDB" id="A0A417YVA1"/>
<dbReference type="OrthoDB" id="2697487at2"/>
<dbReference type="InterPro" id="IPR035281">
    <property type="entry name" value="DUF5359"/>
</dbReference>
<keyword evidence="1" id="KW-0812">Transmembrane</keyword>
<evidence type="ECO:0000313" key="3">
    <source>
        <dbReference type="Proteomes" id="UP000284416"/>
    </source>
</evidence>
<keyword evidence="1" id="KW-0472">Membrane</keyword>
<name>A0A417YVA1_9BACI</name>
<evidence type="ECO:0000313" key="2">
    <source>
        <dbReference type="EMBL" id="RHW41231.1"/>
    </source>
</evidence>
<protein>
    <recommendedName>
        <fullName evidence="4">YpfB family protein</fullName>
    </recommendedName>
</protein>
<evidence type="ECO:0000256" key="1">
    <source>
        <dbReference type="SAM" id="Phobius"/>
    </source>
</evidence>